<organism evidence="6 7">
    <name type="scientific">Ascaris lumbricoides</name>
    <name type="common">Giant roundworm</name>
    <dbReference type="NCBI Taxonomy" id="6252"/>
    <lineage>
        <taxon>Eukaryota</taxon>
        <taxon>Metazoa</taxon>
        <taxon>Ecdysozoa</taxon>
        <taxon>Nematoda</taxon>
        <taxon>Chromadorea</taxon>
        <taxon>Rhabditida</taxon>
        <taxon>Spirurina</taxon>
        <taxon>Ascaridomorpha</taxon>
        <taxon>Ascaridoidea</taxon>
        <taxon>Ascarididae</taxon>
        <taxon>Ascaris</taxon>
    </lineage>
</organism>
<evidence type="ECO:0000256" key="3">
    <source>
        <dbReference type="ARBA" id="ARBA00023054"/>
    </source>
</evidence>
<reference evidence="7" key="1">
    <citation type="submission" date="2023-03" db="UniProtKB">
        <authorList>
            <consortium name="WormBaseParasite"/>
        </authorList>
    </citation>
    <scope>IDENTIFICATION</scope>
</reference>
<dbReference type="AlphaFoldDB" id="A0A9J2P9A6"/>
<evidence type="ECO:0000259" key="5">
    <source>
        <dbReference type="Pfam" id="PF22923"/>
    </source>
</evidence>
<evidence type="ECO:0000313" key="6">
    <source>
        <dbReference type="Proteomes" id="UP000036681"/>
    </source>
</evidence>
<accession>A0A9J2P9A6</accession>
<keyword evidence="2" id="KW-0493">Microtubule</keyword>
<keyword evidence="1" id="KW-0963">Cytoplasm</keyword>
<evidence type="ECO:0000256" key="4">
    <source>
        <dbReference type="SAM" id="MobiDB-lite"/>
    </source>
</evidence>
<evidence type="ECO:0000313" key="7">
    <source>
        <dbReference type="WBParaSite" id="ALUE_0000645201-mRNA-1"/>
    </source>
</evidence>
<dbReference type="GO" id="GO:0005874">
    <property type="term" value="C:microtubule"/>
    <property type="evidence" value="ECO:0007669"/>
    <property type="project" value="UniProtKB-KW"/>
</dbReference>
<dbReference type="Proteomes" id="UP000036681">
    <property type="component" value="Unplaced"/>
</dbReference>
<proteinExistence type="predicted"/>
<sequence>MCARSEVVKIGVLWFSAGVILHQKWARAAHPNRLPDSRCSDAVVGRRLVGTFVRCLLLSDPATVGPKQRLLRLSPSSRASCDPQRDAMLRSNAVAEESSLHVAQQVITFVFERMERVNVGMHVDIRRSDGRVHNAVISEVRKESLSVTVEWFENGHEAGGHFENGATQIDSLVLCAAVHAEMRNENIKKEIFYMVVLKKVYGLGERKDGGEKSDTLKIASKAVYREEVEKDNIKVDAYLTKEQGETKGKEIDLKTLLAINPTLAAPPPSTSMNTFANDENRITHSGVHLRQPNNNAGRDGASAADGERKGSQTVKEHYFCHGDLRLLRAVISTHLLAFGCQKLFDDTRLEEGGSNHQPTSSIGINANGALGRVHQL</sequence>
<feature type="domain" description="Kinesin-like protein KIF2A-like N-terminal" evidence="5">
    <location>
        <begin position="114"/>
        <end position="157"/>
    </location>
</feature>
<protein>
    <submittedName>
        <fullName evidence="7">Kinesin motor domain-containing protein</fullName>
    </submittedName>
</protein>
<dbReference type="InterPro" id="IPR054473">
    <property type="entry name" value="KIF2A-like_N"/>
</dbReference>
<evidence type="ECO:0000256" key="1">
    <source>
        <dbReference type="ARBA" id="ARBA00022490"/>
    </source>
</evidence>
<feature type="region of interest" description="Disordered" evidence="4">
    <location>
        <begin position="285"/>
        <end position="310"/>
    </location>
</feature>
<dbReference type="Pfam" id="PF22923">
    <property type="entry name" value="KIF2A-like_1st"/>
    <property type="match status" value="1"/>
</dbReference>
<name>A0A9J2P9A6_ASCLU</name>
<keyword evidence="3" id="KW-0175">Coiled coil</keyword>
<evidence type="ECO:0000256" key="2">
    <source>
        <dbReference type="ARBA" id="ARBA00022701"/>
    </source>
</evidence>
<keyword evidence="6" id="KW-1185">Reference proteome</keyword>
<dbReference type="WBParaSite" id="ALUE_0000645201-mRNA-1">
    <property type="protein sequence ID" value="ALUE_0000645201-mRNA-1"/>
    <property type="gene ID" value="ALUE_0000645201"/>
</dbReference>